<evidence type="ECO:0000259" key="2">
    <source>
        <dbReference type="Pfam" id="PF07364"/>
    </source>
</evidence>
<comment type="caution">
    <text evidence="3">The sequence shown here is derived from an EMBL/GenBank/DDBJ whole genome shotgun (WGS) entry which is preliminary data.</text>
</comment>
<evidence type="ECO:0000259" key="1">
    <source>
        <dbReference type="Pfam" id="PF07171"/>
    </source>
</evidence>
<feature type="domain" description="Microcystin LR degradation protein MlrC N-terminal" evidence="2">
    <location>
        <begin position="2"/>
        <end position="290"/>
    </location>
</feature>
<gene>
    <name evidence="3" type="ORF">TsocGM_19845</name>
</gene>
<evidence type="ECO:0000313" key="4">
    <source>
        <dbReference type="Proteomes" id="UP000280296"/>
    </source>
</evidence>
<proteinExistence type="predicted"/>
<keyword evidence="4" id="KW-1185">Reference proteome</keyword>
<dbReference type="InterPro" id="IPR009197">
    <property type="entry name" value="MlrC"/>
</dbReference>
<dbReference type="RefSeq" id="WP_126727204.1">
    <property type="nucleotide sequence ID" value="NZ_RYZH01000046.1"/>
</dbReference>
<protein>
    <submittedName>
        <fullName evidence="3">M81 family peptidase</fullName>
    </submittedName>
</protein>
<dbReference type="OrthoDB" id="9815420at2"/>
<sequence length="488" mass="51726">MRIAVGGLMHESNTFSGSRTTLDDFRAGSLADGDALVPIWRDAHHEVGGFLEGASRFGFEAVPTTMAWATPGGPVDDAVLDEVVARIASALRREPVDGLLLALHGAMVTPNHPDADGEVLRRLREAVGPKFPIVASLDFHANVSPAMAEHADALVGYQTYPHIDQRERGVLAARLASAIVRGDLRPSTALVSPPMVINLLGQETDREPMRSLMELARSLEARPGIATVSVMAGFPYADVPEMGPSIIAVSDDDPDLARDVAAELGERMWSIRRALDVRSPDAAEAVRQAIASDRPPVVLVDLGDNIGGGTPGDGTVLLAELIRQGARDAIVVLHDPEAAAHARALGPGGRFERAVGGRGIADHGGPVAVSGEVRSLHDGTWVEDQARHGGRRLNDQGPTAVVELPGPITLVLNTLRTPPFSLGQLTSLGLDPAAQRILVAKAAVAYKAAYGPIAGEIIPVDTPGITAIDPRRFAYRHIRRPIFPMDEE</sequence>
<reference evidence="3 4" key="2">
    <citation type="submission" date="2019-01" db="EMBL/GenBank/DDBJ databases">
        <title>Tautonia sociabilis, a novel thermotolerant planctomycete of Isosphaeraceae family, isolated from a 4000 m deep subterranean habitat.</title>
        <authorList>
            <person name="Kovaleva O.L."/>
            <person name="Elcheninov A.G."/>
            <person name="Van Heerden E."/>
            <person name="Toshchakov S.V."/>
            <person name="Novikov A."/>
            <person name="Bonch-Osmolovskaya E.A."/>
            <person name="Kublanov I.V."/>
        </authorList>
    </citation>
    <scope>NUCLEOTIDE SEQUENCE [LARGE SCALE GENOMIC DNA]</scope>
    <source>
        <strain evidence="3 4">GM2012</strain>
    </source>
</reference>
<feature type="domain" description="Microcystin LR degradation protein MlrC C-terminal" evidence="1">
    <location>
        <begin position="299"/>
        <end position="477"/>
    </location>
</feature>
<reference evidence="3 4" key="1">
    <citation type="submission" date="2018-12" db="EMBL/GenBank/DDBJ databases">
        <authorList>
            <person name="Toschakov S.V."/>
        </authorList>
    </citation>
    <scope>NUCLEOTIDE SEQUENCE [LARGE SCALE GENOMIC DNA]</scope>
    <source>
        <strain evidence="3 4">GM2012</strain>
    </source>
</reference>
<dbReference type="AlphaFoldDB" id="A0A432MFC9"/>
<dbReference type="Proteomes" id="UP000280296">
    <property type="component" value="Unassembled WGS sequence"/>
</dbReference>
<dbReference type="InterPro" id="IPR015995">
    <property type="entry name" value="MlrC_N"/>
</dbReference>
<dbReference type="PIRSF" id="PIRSF012702">
    <property type="entry name" value="UCP012702"/>
    <property type="match status" value="1"/>
</dbReference>
<accession>A0A432MFC9</accession>
<organism evidence="3 4">
    <name type="scientific">Tautonia sociabilis</name>
    <dbReference type="NCBI Taxonomy" id="2080755"/>
    <lineage>
        <taxon>Bacteria</taxon>
        <taxon>Pseudomonadati</taxon>
        <taxon>Planctomycetota</taxon>
        <taxon>Planctomycetia</taxon>
        <taxon>Isosphaerales</taxon>
        <taxon>Isosphaeraceae</taxon>
        <taxon>Tautonia</taxon>
    </lineage>
</organism>
<dbReference type="InterPro" id="IPR010799">
    <property type="entry name" value="MlrC_C"/>
</dbReference>
<dbReference type="EMBL" id="RYZH01000046">
    <property type="protein sequence ID" value="RUL84677.1"/>
    <property type="molecule type" value="Genomic_DNA"/>
</dbReference>
<dbReference type="Pfam" id="PF07171">
    <property type="entry name" value="MlrC_C"/>
    <property type="match status" value="1"/>
</dbReference>
<dbReference type="Pfam" id="PF07364">
    <property type="entry name" value="DUF1485"/>
    <property type="match status" value="1"/>
</dbReference>
<evidence type="ECO:0000313" key="3">
    <source>
        <dbReference type="EMBL" id="RUL84677.1"/>
    </source>
</evidence>
<name>A0A432MFC9_9BACT</name>